<dbReference type="Proteomes" id="UP000285750">
    <property type="component" value="Unassembled WGS sequence"/>
</dbReference>
<keyword evidence="3 6" id="KW-1133">Transmembrane helix</keyword>
<keyword evidence="4 6" id="KW-0472">Membrane</keyword>
<feature type="transmembrane region" description="Helical" evidence="6">
    <location>
        <begin position="12"/>
        <end position="33"/>
    </location>
</feature>
<dbReference type="PANTHER" id="PTHR36985:SF1">
    <property type="entry name" value="TRANSLOCATION AND ASSEMBLY MODULE SUBUNIT TAMB"/>
    <property type="match status" value="1"/>
</dbReference>
<evidence type="ECO:0000313" key="9">
    <source>
        <dbReference type="Proteomes" id="UP000285750"/>
    </source>
</evidence>
<feature type="compositionally biased region" description="Basic and acidic residues" evidence="5">
    <location>
        <begin position="1527"/>
        <end position="1545"/>
    </location>
</feature>
<sequence length="1545" mass="171935">MIKLYMKKYIKWGGIVLASPFILFIVLCILIYIPAIQNFIVDKATSYASQATGMNIHIQRISLSFPLNLVVHETTVTNPQDTLLNVEKLTVKIQLLPLVKKQIEIDGVELKNASVNTVDLIEGMSLQGNLGELFLKSHGVALTPETAVLNELTLKDANLKLCLADTTAQDTTQSAPTFWKFKLEKIDLANVDFQMDMPLDSMNLGLKVGNASLRDGLVDLHKAAYSAKEFKLLQSGLYYNSGNTPPIEKGLDPSHIAVTDINLQMDSLYYQGNNIRALLHQFELKERSGLEIKSTEGQLQADEKAIRVPSLQIKTANSFLALKATIDWSVTEQNQDGVLNGQFMAEIGKADLFKLIPDMPQEFIQFFPAAPLQVRIGVDGSLSDLKLTTCQVKIPDCFRMEMDGTVKNVLDSLSREGVINLNSDFYKMDFLSSLTDGVVIPSGMNIHGKAGMKGNDLFTETTLSQNEGKVQLNAEYNLLKEAYKADMQISELNLHDFLPADSLFYLSAGMQLEGAGTDIFSKRTTLTANAALNHLQWGTRVFSGVQLNAALKESKANLNLDVNDNLMNISSQLDASLHPSAIAADMLVQVKNLDLYGMGLLSSPLRTTENIDIHMRTDMKKSHGIRLSVKDINLITEKKTFKTKDIHFGFSTARDSIRSYANAGDLTFLFRSRGGIDELGNQITKLTNALSAQWKQKSIDQVALRELWPETQFRIFAGKDNPISNTLAIKKINFDRMNVNIRTSPAEGLNASMNLYGLRTDSLAFDTIYFNATQQPEKILFSSGVIANDKPFQEAFDIMLNGDIGADKANATIEYLNGKKECGVNIGMVAGLQKGGISLHITPFDPILVYRKFTVNPDNYIYLRDDGRIMANLSIYDELRTGLSFYSTPDSTARQDLTLSLNQINIGEFKRVIPYMPDIEGIINSEAHYVQTEDGMDQISLENNINQLRYNGIALGDWALSAVYLPKQTGEQHINGLIMQNDKEVISIEGSYFPAEEKEQKEDRIDARMALHHFPLEIANSFIPGKMAMLSGDIDGTMQMSGNASQPLMNGKINLDSVNVYVPQASLNLRFDNKPVEIKDSKLTFNRFKIFTKGKTPFTIDGDVDMADFSQMKMNLKMDANNFELLNAKQTKQSLVYGKLYVDFHSTLKGTPDNMNIRGNMNILGNSNFTYILQDSPLTVEDRLEETVTFTNFSDTTSAQRRALPALSLGGIDMLMTLHIDEGVQCRVNMDEKGSNYMYFEGGGDLSFQYTPEGNIILNGRYSLLSGEMKYQLPIIQLKTFHIQSGSYIQWNGNAMNPLMSIKATERIRSSVAQEGQASRMVNFDVGVNITNTLENLGFTFIIDAPDDGTMQNELASMSAEEKNKVAVTMLVTGMYLTEGSTLGGGGGSSVMNSFLQDQISKVAGSALKTIDVNFGIETNNGEETGQTSTDYNFQFAKRFWNNRIRVVIGGKVSTGNNVQQDESFIDNISLEYRLDNSGTRYVKLFHDKNYESVLDGEVIETGAGIVLRKKVSKVGELFIFRKKKKPQPEVEKKEEDENEEEKNK</sequence>
<evidence type="ECO:0000256" key="4">
    <source>
        <dbReference type="ARBA" id="ARBA00023136"/>
    </source>
</evidence>
<proteinExistence type="predicted"/>
<evidence type="ECO:0000256" key="5">
    <source>
        <dbReference type="SAM" id="MobiDB-lite"/>
    </source>
</evidence>
<evidence type="ECO:0000256" key="6">
    <source>
        <dbReference type="SAM" id="Phobius"/>
    </source>
</evidence>
<dbReference type="InterPro" id="IPR007452">
    <property type="entry name" value="TamB_C"/>
</dbReference>
<dbReference type="PANTHER" id="PTHR36985">
    <property type="entry name" value="TRANSLOCATION AND ASSEMBLY MODULE SUBUNIT TAMB"/>
    <property type="match status" value="1"/>
</dbReference>
<comment type="subcellular location">
    <subcellularLocation>
        <location evidence="1">Membrane</location>
        <topology evidence="1">Single-pass membrane protein</topology>
    </subcellularLocation>
</comment>
<dbReference type="GO" id="GO:0009306">
    <property type="term" value="P:protein secretion"/>
    <property type="evidence" value="ECO:0007669"/>
    <property type="project" value="InterPro"/>
</dbReference>
<accession>A0A412H7S2</accession>
<keyword evidence="2 6" id="KW-0812">Transmembrane</keyword>
<feature type="region of interest" description="Disordered" evidence="5">
    <location>
        <begin position="1525"/>
        <end position="1545"/>
    </location>
</feature>
<comment type="caution">
    <text evidence="8">The sequence shown here is derived from an EMBL/GenBank/DDBJ whole genome shotgun (WGS) entry which is preliminary data.</text>
</comment>
<name>A0A412H7S2_9BACT</name>
<evidence type="ECO:0000256" key="1">
    <source>
        <dbReference type="ARBA" id="ARBA00004167"/>
    </source>
</evidence>
<protein>
    <recommendedName>
        <fullName evidence="7">Translocation and assembly module TamB C-terminal domain-containing protein</fullName>
    </recommendedName>
</protein>
<dbReference type="EMBL" id="QRUY01000008">
    <property type="protein sequence ID" value="RGS08755.1"/>
    <property type="molecule type" value="Genomic_DNA"/>
</dbReference>
<evidence type="ECO:0000259" key="7">
    <source>
        <dbReference type="Pfam" id="PF04357"/>
    </source>
</evidence>
<dbReference type="GO" id="GO:0005886">
    <property type="term" value="C:plasma membrane"/>
    <property type="evidence" value="ECO:0007669"/>
    <property type="project" value="InterPro"/>
</dbReference>
<dbReference type="Pfam" id="PF04357">
    <property type="entry name" value="TamB"/>
    <property type="match status" value="1"/>
</dbReference>
<evidence type="ECO:0000256" key="3">
    <source>
        <dbReference type="ARBA" id="ARBA00022989"/>
    </source>
</evidence>
<evidence type="ECO:0000313" key="8">
    <source>
        <dbReference type="EMBL" id="RGS08755.1"/>
    </source>
</evidence>
<feature type="domain" description="Translocation and assembly module TamB C-terminal" evidence="7">
    <location>
        <begin position="1093"/>
        <end position="1490"/>
    </location>
</feature>
<organism evidence="8 9">
    <name type="scientific">Phocaeicola plebeius</name>
    <dbReference type="NCBI Taxonomy" id="310297"/>
    <lineage>
        <taxon>Bacteria</taxon>
        <taxon>Pseudomonadati</taxon>
        <taxon>Bacteroidota</taxon>
        <taxon>Bacteroidia</taxon>
        <taxon>Bacteroidales</taxon>
        <taxon>Bacteroidaceae</taxon>
        <taxon>Phocaeicola</taxon>
    </lineage>
</organism>
<evidence type="ECO:0000256" key="2">
    <source>
        <dbReference type="ARBA" id="ARBA00022692"/>
    </source>
</evidence>
<gene>
    <name evidence="8" type="ORF">DWY14_05160</name>
</gene>
<reference evidence="8 9" key="1">
    <citation type="submission" date="2018-08" db="EMBL/GenBank/DDBJ databases">
        <title>A genome reference for cultivated species of the human gut microbiota.</title>
        <authorList>
            <person name="Zou Y."/>
            <person name="Xue W."/>
            <person name="Luo G."/>
        </authorList>
    </citation>
    <scope>NUCLEOTIDE SEQUENCE [LARGE SCALE GENOMIC DNA]</scope>
    <source>
        <strain evidence="8 9">AF24-16AC</strain>
    </source>
</reference>